<dbReference type="InterPro" id="IPR029068">
    <property type="entry name" value="Glyas_Bleomycin-R_OHBP_Dase"/>
</dbReference>
<dbReference type="Pfam" id="PF00903">
    <property type="entry name" value="Glyoxalase"/>
    <property type="match status" value="1"/>
</dbReference>
<dbReference type="PANTHER" id="PTHR43048">
    <property type="entry name" value="METHYLMALONYL-COA EPIMERASE"/>
    <property type="match status" value="1"/>
</dbReference>
<organism evidence="3 4">
    <name type="scientific">Methylobacterium iners</name>
    <dbReference type="NCBI Taxonomy" id="418707"/>
    <lineage>
        <taxon>Bacteria</taxon>
        <taxon>Pseudomonadati</taxon>
        <taxon>Pseudomonadota</taxon>
        <taxon>Alphaproteobacteria</taxon>
        <taxon>Hyphomicrobiales</taxon>
        <taxon>Methylobacteriaceae</taxon>
        <taxon>Methylobacterium</taxon>
    </lineage>
</organism>
<proteinExistence type="predicted"/>
<name>A0ABQ4RVU7_9HYPH</name>
<accession>A0ABQ4RVU7</accession>
<protein>
    <submittedName>
        <fullName evidence="3">Lactoylglutathione lyase</fullName>
    </submittedName>
</protein>
<dbReference type="Proteomes" id="UP001055125">
    <property type="component" value="Unassembled WGS sequence"/>
</dbReference>
<reference evidence="3" key="2">
    <citation type="submission" date="2021-08" db="EMBL/GenBank/DDBJ databases">
        <authorList>
            <person name="Tani A."/>
            <person name="Ola A."/>
            <person name="Ogura Y."/>
            <person name="Katsura K."/>
            <person name="Hayashi T."/>
        </authorList>
    </citation>
    <scope>NUCLEOTIDE SEQUENCE</scope>
    <source>
        <strain evidence="3">DSM 19015</strain>
    </source>
</reference>
<evidence type="ECO:0000256" key="1">
    <source>
        <dbReference type="ARBA" id="ARBA00022723"/>
    </source>
</evidence>
<dbReference type="EMBL" id="BPQP01000012">
    <property type="protein sequence ID" value="GJD93615.1"/>
    <property type="molecule type" value="Genomic_DNA"/>
</dbReference>
<evidence type="ECO:0000259" key="2">
    <source>
        <dbReference type="PROSITE" id="PS51819"/>
    </source>
</evidence>
<dbReference type="SUPFAM" id="SSF54593">
    <property type="entry name" value="Glyoxalase/Bleomycin resistance protein/Dihydroxybiphenyl dioxygenase"/>
    <property type="match status" value="1"/>
</dbReference>
<dbReference type="PANTHER" id="PTHR43048:SF3">
    <property type="entry name" value="METHYLMALONYL-COA EPIMERASE, MITOCHONDRIAL"/>
    <property type="match status" value="1"/>
</dbReference>
<comment type="caution">
    <text evidence="3">The sequence shown here is derived from an EMBL/GenBank/DDBJ whole genome shotgun (WGS) entry which is preliminary data.</text>
</comment>
<keyword evidence="3" id="KW-0456">Lyase</keyword>
<dbReference type="Gene3D" id="3.10.180.10">
    <property type="entry name" value="2,3-Dihydroxybiphenyl 1,2-Dioxygenase, domain 1"/>
    <property type="match status" value="1"/>
</dbReference>
<dbReference type="InterPro" id="IPR037523">
    <property type="entry name" value="VOC_core"/>
</dbReference>
<dbReference type="RefSeq" id="WP_238242816.1">
    <property type="nucleotide sequence ID" value="NZ_BPQP01000012.1"/>
</dbReference>
<keyword evidence="1" id="KW-0479">Metal-binding</keyword>
<dbReference type="InterPro" id="IPR051785">
    <property type="entry name" value="MMCE/EMCE_epimerase"/>
</dbReference>
<sequence>MNDSPMPPTATTFAAFSVPGSVETAPAVTADMRFDHISLNVRDFECALAWYQTKLGFQVEVAWRVGALNGKRLAYLRLNDTVLELVEADTGGIGLPEPMSFAEHFGRTGYGHLCFRVDDADAVISGLAGKDVPTFVRAETYDLDGTPFRRRVGFVKDMEGNVLEFGEPLSRTS</sequence>
<dbReference type="PROSITE" id="PS51819">
    <property type="entry name" value="VOC"/>
    <property type="match status" value="1"/>
</dbReference>
<reference evidence="3" key="1">
    <citation type="journal article" date="2021" name="Front. Microbiol.">
        <title>Comprehensive Comparative Genomics and Phenotyping of Methylobacterium Species.</title>
        <authorList>
            <person name="Alessa O."/>
            <person name="Ogura Y."/>
            <person name="Fujitani Y."/>
            <person name="Takami H."/>
            <person name="Hayashi T."/>
            <person name="Sahin N."/>
            <person name="Tani A."/>
        </authorList>
    </citation>
    <scope>NUCLEOTIDE SEQUENCE</scope>
    <source>
        <strain evidence="3">DSM 19015</strain>
    </source>
</reference>
<dbReference type="GO" id="GO:0016829">
    <property type="term" value="F:lyase activity"/>
    <property type="evidence" value="ECO:0007669"/>
    <property type="project" value="UniProtKB-KW"/>
</dbReference>
<gene>
    <name evidence="3" type="primary">gloA_1</name>
    <name evidence="3" type="ORF">OCOJLMKI_0811</name>
</gene>
<evidence type="ECO:0000313" key="4">
    <source>
        <dbReference type="Proteomes" id="UP001055125"/>
    </source>
</evidence>
<evidence type="ECO:0000313" key="3">
    <source>
        <dbReference type="EMBL" id="GJD93615.1"/>
    </source>
</evidence>
<dbReference type="InterPro" id="IPR004360">
    <property type="entry name" value="Glyas_Fos-R_dOase_dom"/>
</dbReference>
<feature type="domain" description="VOC" evidence="2">
    <location>
        <begin position="33"/>
        <end position="168"/>
    </location>
</feature>
<keyword evidence="4" id="KW-1185">Reference proteome</keyword>